<sequence length="100" mass="10914">MTDVSIETWKSRSAVPGGSCSSDSFQCRLGASVREFESYDARARPAVTRLNASEDEEFTLEISEQHSPGKQVGQCQVDMPPDRKVAIISVVTLDNAPHCV</sequence>
<name>A0A401RTY4_CHIPU</name>
<reference evidence="2 3" key="1">
    <citation type="journal article" date="2018" name="Nat. Ecol. Evol.">
        <title>Shark genomes provide insights into elasmobranch evolution and the origin of vertebrates.</title>
        <authorList>
            <person name="Hara Y"/>
            <person name="Yamaguchi K"/>
            <person name="Onimaru K"/>
            <person name="Kadota M"/>
            <person name="Koyanagi M"/>
            <person name="Keeley SD"/>
            <person name="Tatsumi K"/>
            <person name="Tanaka K"/>
            <person name="Motone F"/>
            <person name="Kageyama Y"/>
            <person name="Nozu R"/>
            <person name="Adachi N"/>
            <person name="Nishimura O"/>
            <person name="Nakagawa R"/>
            <person name="Tanegashima C"/>
            <person name="Kiyatake I"/>
            <person name="Matsumoto R"/>
            <person name="Murakumo K"/>
            <person name="Nishida K"/>
            <person name="Terakita A"/>
            <person name="Kuratani S"/>
            <person name="Sato K"/>
            <person name="Hyodo S Kuraku.S."/>
        </authorList>
    </citation>
    <scope>NUCLEOTIDE SEQUENCE [LARGE SCALE GENOMIC DNA]</scope>
</reference>
<proteinExistence type="predicted"/>
<evidence type="ECO:0000313" key="2">
    <source>
        <dbReference type="EMBL" id="GCC21619.1"/>
    </source>
</evidence>
<dbReference type="AlphaFoldDB" id="A0A401RTY4"/>
<evidence type="ECO:0000256" key="1">
    <source>
        <dbReference type="SAM" id="MobiDB-lite"/>
    </source>
</evidence>
<feature type="region of interest" description="Disordered" evidence="1">
    <location>
        <begin position="1"/>
        <end position="22"/>
    </location>
</feature>
<comment type="caution">
    <text evidence="2">The sequence shown here is derived from an EMBL/GenBank/DDBJ whole genome shotgun (WGS) entry which is preliminary data.</text>
</comment>
<evidence type="ECO:0000313" key="3">
    <source>
        <dbReference type="Proteomes" id="UP000287033"/>
    </source>
</evidence>
<accession>A0A401RTY4</accession>
<gene>
    <name evidence="2" type="ORF">chiPu_0020093</name>
</gene>
<protein>
    <submittedName>
        <fullName evidence="2">Uncharacterized protein</fullName>
    </submittedName>
</protein>
<organism evidence="2 3">
    <name type="scientific">Chiloscyllium punctatum</name>
    <name type="common">Brownbanded bambooshark</name>
    <name type="synonym">Hemiscyllium punctatum</name>
    <dbReference type="NCBI Taxonomy" id="137246"/>
    <lineage>
        <taxon>Eukaryota</taxon>
        <taxon>Metazoa</taxon>
        <taxon>Chordata</taxon>
        <taxon>Craniata</taxon>
        <taxon>Vertebrata</taxon>
        <taxon>Chondrichthyes</taxon>
        <taxon>Elasmobranchii</taxon>
        <taxon>Galeomorphii</taxon>
        <taxon>Galeoidea</taxon>
        <taxon>Orectolobiformes</taxon>
        <taxon>Hemiscylliidae</taxon>
        <taxon>Chiloscyllium</taxon>
    </lineage>
</organism>
<keyword evidence="3" id="KW-1185">Reference proteome</keyword>
<dbReference type="Proteomes" id="UP000287033">
    <property type="component" value="Unassembled WGS sequence"/>
</dbReference>
<dbReference type="EMBL" id="BEZZ01002350">
    <property type="protein sequence ID" value="GCC21619.1"/>
    <property type="molecule type" value="Genomic_DNA"/>
</dbReference>